<accession>A0AAD3MAZ7</accession>
<name>A0AAD3MAZ7_LATJO</name>
<gene>
    <name evidence="2" type="ORF">AKAME5_000416500</name>
</gene>
<feature type="compositionally biased region" description="Acidic residues" evidence="1">
    <location>
        <begin position="1"/>
        <end position="12"/>
    </location>
</feature>
<feature type="region of interest" description="Disordered" evidence="1">
    <location>
        <begin position="1"/>
        <end position="28"/>
    </location>
</feature>
<sequence>MHLEPIQEEPELENGFKGSKTGEGEQDFQIQVGMETEEVMAEDESEEEDDAVLRVMRPGRRSRSFSRESFLQMQSSDNQQEEVENFSVSNEGTHAVDLSVKATPLRWRKLGKNKWSRILELRKKVSEIRLQKHTPHKPSVQQRTNRTRPKKSLDKKMSKEELFPQWLVDLMVNIEEATAHQLVVE</sequence>
<feature type="region of interest" description="Disordered" evidence="1">
    <location>
        <begin position="129"/>
        <end position="155"/>
    </location>
</feature>
<evidence type="ECO:0000256" key="1">
    <source>
        <dbReference type="SAM" id="MobiDB-lite"/>
    </source>
</evidence>
<evidence type="ECO:0000313" key="3">
    <source>
        <dbReference type="Proteomes" id="UP001279410"/>
    </source>
</evidence>
<protein>
    <submittedName>
        <fullName evidence="2">Uncharacterized protein</fullName>
    </submittedName>
</protein>
<keyword evidence="3" id="KW-1185">Reference proteome</keyword>
<dbReference type="Proteomes" id="UP001279410">
    <property type="component" value="Unassembled WGS sequence"/>
</dbReference>
<evidence type="ECO:0000313" key="2">
    <source>
        <dbReference type="EMBL" id="GLD51058.1"/>
    </source>
</evidence>
<feature type="region of interest" description="Disordered" evidence="1">
    <location>
        <begin position="57"/>
        <end position="88"/>
    </location>
</feature>
<dbReference type="EMBL" id="BRZM01000010">
    <property type="protein sequence ID" value="GLD51058.1"/>
    <property type="molecule type" value="Genomic_DNA"/>
</dbReference>
<organism evidence="2 3">
    <name type="scientific">Lates japonicus</name>
    <name type="common">Japanese lates</name>
    <dbReference type="NCBI Taxonomy" id="270547"/>
    <lineage>
        <taxon>Eukaryota</taxon>
        <taxon>Metazoa</taxon>
        <taxon>Chordata</taxon>
        <taxon>Craniata</taxon>
        <taxon>Vertebrata</taxon>
        <taxon>Euteleostomi</taxon>
        <taxon>Actinopterygii</taxon>
        <taxon>Neopterygii</taxon>
        <taxon>Teleostei</taxon>
        <taxon>Neoteleostei</taxon>
        <taxon>Acanthomorphata</taxon>
        <taxon>Carangaria</taxon>
        <taxon>Carangaria incertae sedis</taxon>
        <taxon>Centropomidae</taxon>
        <taxon>Lates</taxon>
    </lineage>
</organism>
<proteinExistence type="predicted"/>
<comment type="caution">
    <text evidence="2">The sequence shown here is derived from an EMBL/GenBank/DDBJ whole genome shotgun (WGS) entry which is preliminary data.</text>
</comment>
<dbReference type="AlphaFoldDB" id="A0AAD3MAZ7"/>
<reference evidence="2" key="1">
    <citation type="submission" date="2022-08" db="EMBL/GenBank/DDBJ databases">
        <title>Genome sequencing of akame (Lates japonicus).</title>
        <authorList>
            <person name="Hashiguchi Y."/>
            <person name="Takahashi H."/>
        </authorList>
    </citation>
    <scope>NUCLEOTIDE SEQUENCE</scope>
    <source>
        <strain evidence="2">Kochi</strain>
    </source>
</reference>